<protein>
    <submittedName>
        <fullName evidence="1">Uncharacterized protein</fullName>
    </submittedName>
</protein>
<sequence length="99" mass="11095">MDIREKIVDIYTGYHCGIKPLFDGCGICAHLSEDGSKCEKAEEFTDQIISLLKPEGWVQLDSDQGLPAIDEETYSPLYVMAYSTVKRAMLNAGFKKVEE</sequence>
<name>A0A6M3J439_9ZZZZ</name>
<evidence type="ECO:0000313" key="1">
    <source>
        <dbReference type="EMBL" id="QJA63957.1"/>
    </source>
</evidence>
<reference evidence="1" key="1">
    <citation type="submission" date="2020-03" db="EMBL/GenBank/DDBJ databases">
        <title>The deep terrestrial virosphere.</title>
        <authorList>
            <person name="Holmfeldt K."/>
            <person name="Nilsson E."/>
            <person name="Simone D."/>
            <person name="Lopez-Fernandez M."/>
            <person name="Wu X."/>
            <person name="de Brujin I."/>
            <person name="Lundin D."/>
            <person name="Andersson A."/>
            <person name="Bertilsson S."/>
            <person name="Dopson M."/>
        </authorList>
    </citation>
    <scope>NUCLEOTIDE SEQUENCE</scope>
    <source>
        <strain evidence="1">MM415B00565</strain>
    </source>
</reference>
<organism evidence="1">
    <name type="scientific">viral metagenome</name>
    <dbReference type="NCBI Taxonomy" id="1070528"/>
    <lineage>
        <taxon>unclassified sequences</taxon>
        <taxon>metagenomes</taxon>
        <taxon>organismal metagenomes</taxon>
    </lineage>
</organism>
<gene>
    <name evidence="1" type="ORF">MM415B00565_0041</name>
</gene>
<dbReference type="AlphaFoldDB" id="A0A6M3J439"/>
<accession>A0A6M3J439</accession>
<dbReference type="EMBL" id="MT141509">
    <property type="protein sequence ID" value="QJA63957.1"/>
    <property type="molecule type" value="Genomic_DNA"/>
</dbReference>
<proteinExistence type="predicted"/>